<proteinExistence type="predicted"/>
<dbReference type="Proteomes" id="UP000049828">
    <property type="component" value="Unassembled WGS sequence"/>
</dbReference>
<organism evidence="1 2">
    <name type="scientific">Roseburia inulinivorans</name>
    <dbReference type="NCBI Taxonomy" id="360807"/>
    <lineage>
        <taxon>Bacteria</taxon>
        <taxon>Bacillati</taxon>
        <taxon>Bacillota</taxon>
        <taxon>Clostridia</taxon>
        <taxon>Lachnospirales</taxon>
        <taxon>Lachnospiraceae</taxon>
        <taxon>Roseburia</taxon>
    </lineage>
</organism>
<sequence length="462" mass="53553">MKGNNMKDIVFYRELKILINGVRSYGIEHCSYKNMASLMADSDKRKDFTVQVHKGFFIAQKNAIFLLRKILKEQKLLNVDLKQARREKNKDKIHEIDDLIKKAKYQEMVVRKSMDSIAWQLFNYDITVMRRLYYGQELIDITDSNLDSELYYIDEYVKENPEGFVLISDLTSFIQVGDIVTFTPQKGLQIGELKAGKTNYEMFQIIENIVKENCPNYLISELNKLDKKKKEQLSRDIRQIDRSIKTCKTINEGKGIDLFTGLSVTIDKDEIPLGTFDHTVNELLEKCTKKGHAISVIEGCLLIGVYETEKFPSIAFEAWAKGLGINMPIVDFRQTMFDPLGYPIFLQPFKEDYILDIIQGKKVVKMTIDINAWMRTFENDRIKWRWLSEKETARINSKFKGKSGIFSLEKKGIEIENENGVKQYIGEGVFSRIFTGFNTPSSIKKLLIAIMEKGESELYNEK</sequence>
<gene>
    <name evidence="1" type="ORF">RIL183_29151</name>
</gene>
<keyword evidence="2" id="KW-1185">Reference proteome</keyword>
<dbReference type="EMBL" id="CVRS01000091">
    <property type="protein sequence ID" value="CRL41310.1"/>
    <property type="molecule type" value="Genomic_DNA"/>
</dbReference>
<dbReference type="AlphaFoldDB" id="A0A0M6WUF2"/>
<evidence type="ECO:0000313" key="1">
    <source>
        <dbReference type="EMBL" id="CRL41310.1"/>
    </source>
</evidence>
<accession>A0A0M6WUF2</accession>
<name>A0A0M6WUF2_9FIRM</name>
<evidence type="ECO:0000313" key="2">
    <source>
        <dbReference type="Proteomes" id="UP000049828"/>
    </source>
</evidence>
<reference evidence="2" key="1">
    <citation type="submission" date="2015-05" db="EMBL/GenBank/DDBJ databases">
        <authorList>
            <consortium name="Pathogen Informatics"/>
        </authorList>
    </citation>
    <scope>NUCLEOTIDE SEQUENCE [LARGE SCALE GENOMIC DNA]</scope>
    <source>
        <strain evidence="2">L1-83</strain>
    </source>
</reference>
<protein>
    <submittedName>
        <fullName evidence="1">Uncharacterized protein</fullName>
    </submittedName>
</protein>